<dbReference type="Pfam" id="PF25846">
    <property type="entry name" value="YmzB"/>
    <property type="match status" value="1"/>
</dbReference>
<evidence type="ECO:0000313" key="3">
    <source>
        <dbReference type="Proteomes" id="UP000288943"/>
    </source>
</evidence>
<sequence length="112" mass="12456">MANEIQPVTDWLNSNANKAIRIAKEEQEDIDRVDLQLSRVEYREYQPDAPDDYTNGSALLLYGEGTVLNNGSEEALPQGTFVIPLKGLSVADLNEDSVVLKTERAVYSLTLQ</sequence>
<dbReference type="Proteomes" id="UP001527202">
    <property type="component" value="Unassembled WGS sequence"/>
</dbReference>
<dbReference type="AlphaFoldDB" id="A0A410WZG6"/>
<keyword evidence="4" id="KW-1185">Reference proteome</keyword>
<evidence type="ECO:0000313" key="2">
    <source>
        <dbReference type="EMBL" id="QAV19845.1"/>
    </source>
</evidence>
<name>A0A410WZG6_9BACL</name>
<dbReference type="EMBL" id="JAMDMJ010000015">
    <property type="protein sequence ID" value="MCY9596840.1"/>
    <property type="molecule type" value="Genomic_DNA"/>
</dbReference>
<organism evidence="2 3">
    <name type="scientific">Paenibacillus chitinolyticus</name>
    <dbReference type="NCBI Taxonomy" id="79263"/>
    <lineage>
        <taxon>Bacteria</taxon>
        <taxon>Bacillati</taxon>
        <taxon>Bacillota</taxon>
        <taxon>Bacilli</taxon>
        <taxon>Bacillales</taxon>
        <taxon>Paenibacillaceae</taxon>
        <taxon>Paenibacillus</taxon>
    </lineage>
</organism>
<proteinExistence type="predicted"/>
<evidence type="ECO:0000313" key="1">
    <source>
        <dbReference type="EMBL" id="MCY9596840.1"/>
    </source>
</evidence>
<dbReference type="KEGG" id="pchi:PC41400_20160"/>
<dbReference type="GeneID" id="95377109"/>
<dbReference type="EMBL" id="CP026520">
    <property type="protein sequence ID" value="QAV19845.1"/>
    <property type="molecule type" value="Genomic_DNA"/>
</dbReference>
<gene>
    <name evidence="1" type="ORF">M5X16_13755</name>
    <name evidence="2" type="ORF">PC41400_20160</name>
</gene>
<protein>
    <submittedName>
        <fullName evidence="2">Uncharacterized protein</fullName>
    </submittedName>
</protein>
<dbReference type="RefSeq" id="WP_042227216.1">
    <property type="nucleotide sequence ID" value="NZ_CP026520.1"/>
</dbReference>
<accession>A0A410WZG6</accession>
<reference evidence="1 4" key="2">
    <citation type="submission" date="2022-05" db="EMBL/GenBank/DDBJ databases">
        <title>Genome Sequencing of Bee-Associated Microbes.</title>
        <authorList>
            <person name="Dunlap C."/>
        </authorList>
    </citation>
    <scope>NUCLEOTIDE SEQUENCE [LARGE SCALE GENOMIC DNA]</scope>
    <source>
        <strain evidence="1 4">NRRL B-23120</strain>
    </source>
</reference>
<reference evidence="2 3" key="1">
    <citation type="submission" date="2018-01" db="EMBL/GenBank/DDBJ databases">
        <title>The whole genome sequencing and assembly of Paenibacillus chitinolyticus KCCM 41400 strain.</title>
        <authorList>
            <person name="Kim J.-Y."/>
            <person name="Park M.-K."/>
            <person name="Lee Y.-J."/>
            <person name="Yi H."/>
            <person name="Bahn Y.-S."/>
            <person name="Kim J.F."/>
            <person name="Lee D.-W."/>
        </authorList>
    </citation>
    <scope>NUCLEOTIDE SEQUENCE [LARGE SCALE GENOMIC DNA]</scope>
    <source>
        <strain evidence="2 3">KCCM 41400</strain>
    </source>
</reference>
<dbReference type="Proteomes" id="UP000288943">
    <property type="component" value="Chromosome"/>
</dbReference>
<dbReference type="InterPro" id="IPR058926">
    <property type="entry name" value="YmzB-like"/>
</dbReference>
<evidence type="ECO:0000313" key="4">
    <source>
        <dbReference type="Proteomes" id="UP001527202"/>
    </source>
</evidence>
<dbReference type="OrthoDB" id="2613420at2"/>